<name>A0A6N7EHX4_9MICO</name>
<evidence type="ECO:0000256" key="4">
    <source>
        <dbReference type="ARBA" id="ARBA00022679"/>
    </source>
</evidence>
<keyword evidence="3" id="KW-0597">Phosphoprotein</keyword>
<evidence type="ECO:0000313" key="12">
    <source>
        <dbReference type="Proteomes" id="UP000437709"/>
    </source>
</evidence>
<accession>A0A6N7EHX4</accession>
<dbReference type="Gene3D" id="1.20.5.1930">
    <property type="match status" value="1"/>
</dbReference>
<feature type="transmembrane region" description="Helical" evidence="9">
    <location>
        <begin position="175"/>
        <end position="199"/>
    </location>
</feature>
<comment type="caution">
    <text evidence="11">The sequence shown here is derived from an EMBL/GenBank/DDBJ whole genome shotgun (WGS) entry which is preliminary data.</text>
</comment>
<sequence>MRARAVGTGLLAVSLVAAVCGGWAEARGGHGAALDVTVLHVALTVVGLSWAVVGATLTWLRPRNVLGWLFLVVGTTTQLSLSADALARLRAPGAESSWIRPGELLLSVAGGFLIFVLLGLLPVLYPSGQLPRGVSRVAAAVVVAGAAMMQTQWLLSRLDDAWAWPFSPAPGSTQPAWLVWAPAAVYLSATVAVWVLCVVRLARARRPERQQLALLLTAVVVVMLTQALGSSTTAQWLQAVGLYLLPAATAVGILRYRLLGIEIVLRRGLVYAVLTAGIVAAHALVAAVTGARLTGGALPGVVAAAAVAVGLTPLRDRLQLVVDRVLYGRRADPFGAVADLGDRVATAGPTELLDAVLTGVREAVRATGARIDRPDGTVLTAVGASHAADALAVPLTVGGEPLGVLRLAARSPGERYSAADERLLVVLATQVAVVVRAFDLAAELEHQRNAVLDARLQERDRLRRDLHDGLGPALTGIGLGLQALEDLAAQDRSRAELTSTLRGEVADAITDVRRILQDLRPAPLAERGLARALSDRIGATPIPVDVAVGALPRLHAPVEDAVYRVALEAVTNVLRHSGATRASVDLWADGSEVTLRVADDGAGFTRGAVPGIGLTSMRERADLLGGRLDVGTGPSGTTVTLALPLAVLAAAPGAAS</sequence>
<comment type="catalytic activity">
    <reaction evidence="1">
        <text>ATP + protein L-histidine = ADP + protein N-phospho-L-histidine.</text>
        <dbReference type="EC" id="2.7.13.3"/>
    </reaction>
</comment>
<feature type="transmembrane region" description="Helical" evidence="9">
    <location>
        <begin position="268"/>
        <end position="291"/>
    </location>
</feature>
<dbReference type="RefSeq" id="WP_152195377.1">
    <property type="nucleotide sequence ID" value="NZ_VUKD01000003.1"/>
</dbReference>
<keyword evidence="4" id="KW-0808">Transferase</keyword>
<protein>
    <recommendedName>
        <fullName evidence="2">histidine kinase</fullName>
        <ecNumber evidence="2">2.7.13.3</ecNumber>
    </recommendedName>
</protein>
<evidence type="ECO:0000313" key="11">
    <source>
        <dbReference type="EMBL" id="MPV37992.1"/>
    </source>
</evidence>
<dbReference type="InterPro" id="IPR050482">
    <property type="entry name" value="Sensor_HK_TwoCompSys"/>
</dbReference>
<evidence type="ECO:0000256" key="9">
    <source>
        <dbReference type="SAM" id="Phobius"/>
    </source>
</evidence>
<evidence type="ECO:0000256" key="2">
    <source>
        <dbReference type="ARBA" id="ARBA00012438"/>
    </source>
</evidence>
<feature type="transmembrane region" description="Helical" evidence="9">
    <location>
        <begin position="38"/>
        <end position="60"/>
    </location>
</feature>
<dbReference type="PROSITE" id="PS50109">
    <property type="entry name" value="HIS_KIN"/>
    <property type="match status" value="1"/>
</dbReference>
<evidence type="ECO:0000256" key="8">
    <source>
        <dbReference type="ARBA" id="ARBA00023012"/>
    </source>
</evidence>
<feature type="transmembrane region" description="Helical" evidence="9">
    <location>
        <begin position="65"/>
        <end position="84"/>
    </location>
</feature>
<dbReference type="PANTHER" id="PTHR24421:SF10">
    <property type="entry name" value="NITRATE_NITRITE SENSOR PROTEIN NARQ"/>
    <property type="match status" value="1"/>
</dbReference>
<dbReference type="EC" id="2.7.13.3" evidence="2"/>
<dbReference type="InterPro" id="IPR003594">
    <property type="entry name" value="HATPase_dom"/>
</dbReference>
<keyword evidence="7" id="KW-0067">ATP-binding</keyword>
<organism evidence="11 12">
    <name type="scientific">Georgenia subflava</name>
    <dbReference type="NCBI Taxonomy" id="1622177"/>
    <lineage>
        <taxon>Bacteria</taxon>
        <taxon>Bacillati</taxon>
        <taxon>Actinomycetota</taxon>
        <taxon>Actinomycetes</taxon>
        <taxon>Micrococcales</taxon>
        <taxon>Bogoriellaceae</taxon>
        <taxon>Georgenia</taxon>
    </lineage>
</organism>
<dbReference type="SUPFAM" id="SSF55874">
    <property type="entry name" value="ATPase domain of HSP90 chaperone/DNA topoisomerase II/histidine kinase"/>
    <property type="match status" value="1"/>
</dbReference>
<dbReference type="GO" id="GO:0016020">
    <property type="term" value="C:membrane"/>
    <property type="evidence" value="ECO:0007669"/>
    <property type="project" value="InterPro"/>
</dbReference>
<dbReference type="InterPro" id="IPR011712">
    <property type="entry name" value="Sig_transdc_His_kin_sub3_dim/P"/>
</dbReference>
<evidence type="ECO:0000256" key="3">
    <source>
        <dbReference type="ARBA" id="ARBA00022553"/>
    </source>
</evidence>
<dbReference type="OrthoDB" id="227596at2"/>
<evidence type="ECO:0000256" key="7">
    <source>
        <dbReference type="ARBA" id="ARBA00022840"/>
    </source>
</evidence>
<dbReference type="InterPro" id="IPR029016">
    <property type="entry name" value="GAF-like_dom_sf"/>
</dbReference>
<dbReference type="InterPro" id="IPR005467">
    <property type="entry name" value="His_kinase_dom"/>
</dbReference>
<evidence type="ECO:0000256" key="1">
    <source>
        <dbReference type="ARBA" id="ARBA00000085"/>
    </source>
</evidence>
<dbReference type="SUPFAM" id="SSF55781">
    <property type="entry name" value="GAF domain-like"/>
    <property type="match status" value="1"/>
</dbReference>
<dbReference type="GO" id="GO:0046983">
    <property type="term" value="F:protein dimerization activity"/>
    <property type="evidence" value="ECO:0007669"/>
    <property type="project" value="InterPro"/>
</dbReference>
<dbReference type="Proteomes" id="UP000437709">
    <property type="component" value="Unassembled WGS sequence"/>
</dbReference>
<feature type="domain" description="Histidine kinase" evidence="10">
    <location>
        <begin position="465"/>
        <end position="647"/>
    </location>
</feature>
<keyword evidence="9" id="KW-0472">Membrane</keyword>
<keyword evidence="9" id="KW-0812">Transmembrane</keyword>
<dbReference type="EMBL" id="WHPC01000058">
    <property type="protein sequence ID" value="MPV37992.1"/>
    <property type="molecule type" value="Genomic_DNA"/>
</dbReference>
<feature type="transmembrane region" description="Helical" evidence="9">
    <location>
        <begin position="104"/>
        <end position="125"/>
    </location>
</feature>
<dbReference type="Pfam" id="PF02518">
    <property type="entry name" value="HATPase_c"/>
    <property type="match status" value="1"/>
</dbReference>
<dbReference type="Pfam" id="PF13185">
    <property type="entry name" value="GAF_2"/>
    <property type="match status" value="1"/>
</dbReference>
<keyword evidence="5" id="KW-0547">Nucleotide-binding</keyword>
<dbReference type="InterPro" id="IPR003018">
    <property type="entry name" value="GAF"/>
</dbReference>
<evidence type="ECO:0000256" key="5">
    <source>
        <dbReference type="ARBA" id="ARBA00022741"/>
    </source>
</evidence>
<reference evidence="11 12" key="1">
    <citation type="submission" date="2019-10" db="EMBL/GenBank/DDBJ databases">
        <title>Georgenia wutianyii sp. nov. and Georgenia yuyongxinii sp. nov. isolated from plateau pika (Ochotona curzoniae) in the Qinghai-Tibet plateau of China.</title>
        <authorList>
            <person name="Tian Z."/>
        </authorList>
    </citation>
    <scope>NUCLEOTIDE SEQUENCE [LARGE SCALE GENOMIC DNA]</scope>
    <source>
        <strain evidence="11 12">JCM 19765</strain>
    </source>
</reference>
<dbReference type="GO" id="GO:0000155">
    <property type="term" value="F:phosphorelay sensor kinase activity"/>
    <property type="evidence" value="ECO:0007669"/>
    <property type="project" value="InterPro"/>
</dbReference>
<evidence type="ECO:0000259" key="10">
    <source>
        <dbReference type="PROSITE" id="PS50109"/>
    </source>
</evidence>
<dbReference type="PANTHER" id="PTHR24421">
    <property type="entry name" value="NITRATE/NITRITE SENSOR PROTEIN NARX-RELATED"/>
    <property type="match status" value="1"/>
</dbReference>
<dbReference type="AlphaFoldDB" id="A0A6N7EHX4"/>
<feature type="transmembrane region" description="Helical" evidence="9">
    <location>
        <begin position="211"/>
        <end position="229"/>
    </location>
</feature>
<evidence type="ECO:0000256" key="6">
    <source>
        <dbReference type="ARBA" id="ARBA00022777"/>
    </source>
</evidence>
<dbReference type="Pfam" id="PF07730">
    <property type="entry name" value="HisKA_3"/>
    <property type="match status" value="1"/>
</dbReference>
<feature type="transmembrane region" description="Helical" evidence="9">
    <location>
        <begin position="137"/>
        <end position="155"/>
    </location>
</feature>
<dbReference type="GO" id="GO:0005524">
    <property type="term" value="F:ATP binding"/>
    <property type="evidence" value="ECO:0007669"/>
    <property type="project" value="UniProtKB-KW"/>
</dbReference>
<dbReference type="Gene3D" id="3.30.450.40">
    <property type="match status" value="1"/>
</dbReference>
<keyword evidence="9" id="KW-1133">Transmembrane helix</keyword>
<keyword evidence="6" id="KW-0418">Kinase</keyword>
<feature type="transmembrane region" description="Helical" evidence="9">
    <location>
        <begin position="235"/>
        <end position="256"/>
    </location>
</feature>
<dbReference type="CDD" id="cd16917">
    <property type="entry name" value="HATPase_UhpB-NarQ-NarX-like"/>
    <property type="match status" value="1"/>
</dbReference>
<dbReference type="SMART" id="SM00387">
    <property type="entry name" value="HATPase_c"/>
    <property type="match status" value="1"/>
</dbReference>
<gene>
    <name evidence="11" type="ORF">GB881_13210</name>
</gene>
<keyword evidence="8" id="KW-0902">Two-component regulatory system</keyword>
<dbReference type="InterPro" id="IPR036890">
    <property type="entry name" value="HATPase_C_sf"/>
</dbReference>
<proteinExistence type="predicted"/>
<keyword evidence="12" id="KW-1185">Reference proteome</keyword>
<dbReference type="Gene3D" id="3.30.565.10">
    <property type="entry name" value="Histidine kinase-like ATPase, C-terminal domain"/>
    <property type="match status" value="1"/>
</dbReference>